<dbReference type="InterPro" id="IPR002110">
    <property type="entry name" value="Ankyrin_rpt"/>
</dbReference>
<dbReference type="AlphaFoldDB" id="A0A7M5VA88"/>
<dbReference type="GO" id="GO:0005524">
    <property type="term" value="F:ATP binding"/>
    <property type="evidence" value="ECO:0007669"/>
    <property type="project" value="UniProtKB-KW"/>
</dbReference>
<dbReference type="InterPro" id="IPR001245">
    <property type="entry name" value="Ser-Thr/Tyr_kinase_cat_dom"/>
</dbReference>
<dbReference type="Pfam" id="PF07714">
    <property type="entry name" value="PK_Tyr_Ser-Thr"/>
    <property type="match status" value="1"/>
</dbReference>
<evidence type="ECO:0000256" key="2">
    <source>
        <dbReference type="ARBA" id="ARBA00022679"/>
    </source>
</evidence>
<evidence type="ECO:0000256" key="6">
    <source>
        <dbReference type="PROSITE-ProRule" id="PRU00023"/>
    </source>
</evidence>
<dbReference type="RefSeq" id="XP_066930684.1">
    <property type="nucleotide sequence ID" value="XM_067074583.1"/>
</dbReference>
<dbReference type="InterPro" id="IPR036770">
    <property type="entry name" value="Ankyrin_rpt-contain_sf"/>
</dbReference>
<dbReference type="Gene3D" id="1.25.40.20">
    <property type="entry name" value="Ankyrin repeat-containing domain"/>
    <property type="match status" value="1"/>
</dbReference>
<dbReference type="PANTHER" id="PTHR44329">
    <property type="entry name" value="SERINE/THREONINE-PROTEIN KINASE TNNI3K-RELATED"/>
    <property type="match status" value="1"/>
</dbReference>
<keyword evidence="4" id="KW-0418">Kinase</keyword>
<evidence type="ECO:0000313" key="9">
    <source>
        <dbReference type="Proteomes" id="UP000594262"/>
    </source>
</evidence>
<keyword evidence="9" id="KW-1185">Reference proteome</keyword>
<dbReference type="OrthoDB" id="4062651at2759"/>
<keyword evidence="3" id="KW-0547">Nucleotide-binding</keyword>
<dbReference type="GO" id="GO:0004674">
    <property type="term" value="F:protein serine/threonine kinase activity"/>
    <property type="evidence" value="ECO:0007669"/>
    <property type="project" value="TreeGrafter"/>
</dbReference>
<dbReference type="PIRSF" id="PIRSF000654">
    <property type="entry name" value="Integrin-linked_kinase"/>
    <property type="match status" value="1"/>
</dbReference>
<comment type="similarity">
    <text evidence="1">Belongs to the protein kinase superfamily. TKL Ser/Thr protein kinase family.</text>
</comment>
<dbReference type="PROSITE" id="PS50297">
    <property type="entry name" value="ANK_REP_REGION"/>
    <property type="match status" value="2"/>
</dbReference>
<dbReference type="SMART" id="SM00248">
    <property type="entry name" value="ANK"/>
    <property type="match status" value="2"/>
</dbReference>
<reference evidence="8" key="1">
    <citation type="submission" date="2021-01" db="UniProtKB">
        <authorList>
            <consortium name="EnsemblMetazoa"/>
        </authorList>
    </citation>
    <scope>IDENTIFICATION</scope>
</reference>
<dbReference type="InterPro" id="IPR051681">
    <property type="entry name" value="Ser/Thr_Kinases-Pseudokinases"/>
</dbReference>
<keyword evidence="6" id="KW-0040">ANK repeat</keyword>
<proteinExistence type="inferred from homology"/>
<evidence type="ECO:0000256" key="5">
    <source>
        <dbReference type="ARBA" id="ARBA00022840"/>
    </source>
</evidence>
<feature type="repeat" description="ANK" evidence="6">
    <location>
        <begin position="52"/>
        <end position="84"/>
    </location>
</feature>
<dbReference type="GeneID" id="136818219"/>
<name>A0A7M5VA88_9CNID</name>
<dbReference type="PANTHER" id="PTHR44329:SF288">
    <property type="entry name" value="MITOGEN-ACTIVATED PROTEIN KINASE KINASE KINASE 20"/>
    <property type="match status" value="1"/>
</dbReference>
<feature type="domain" description="Protein kinase" evidence="7">
    <location>
        <begin position="181"/>
        <end position="434"/>
    </location>
</feature>
<accession>A0A7M5VA88</accession>
<evidence type="ECO:0000256" key="4">
    <source>
        <dbReference type="ARBA" id="ARBA00022777"/>
    </source>
</evidence>
<keyword evidence="2" id="KW-0808">Transferase</keyword>
<keyword evidence="5" id="KW-0067">ATP-binding</keyword>
<dbReference type="InterPro" id="IPR011009">
    <property type="entry name" value="Kinase-like_dom_sf"/>
</dbReference>
<dbReference type="SUPFAM" id="SSF48403">
    <property type="entry name" value="Ankyrin repeat"/>
    <property type="match status" value="1"/>
</dbReference>
<organism evidence="8 9">
    <name type="scientific">Clytia hemisphaerica</name>
    <dbReference type="NCBI Taxonomy" id="252671"/>
    <lineage>
        <taxon>Eukaryota</taxon>
        <taxon>Metazoa</taxon>
        <taxon>Cnidaria</taxon>
        <taxon>Hydrozoa</taxon>
        <taxon>Hydroidolina</taxon>
        <taxon>Leptothecata</taxon>
        <taxon>Obeliida</taxon>
        <taxon>Clytiidae</taxon>
        <taxon>Clytia</taxon>
    </lineage>
</organism>
<evidence type="ECO:0000259" key="7">
    <source>
        <dbReference type="PROSITE" id="PS50011"/>
    </source>
</evidence>
<dbReference type="PROSITE" id="PS50011">
    <property type="entry name" value="PROTEIN_KINASE_DOM"/>
    <property type="match status" value="1"/>
</dbReference>
<evidence type="ECO:0000256" key="3">
    <source>
        <dbReference type="ARBA" id="ARBA00022741"/>
    </source>
</evidence>
<dbReference type="EnsemblMetazoa" id="CLYHEMT005263.1">
    <property type="protein sequence ID" value="CLYHEMP005263.1"/>
    <property type="gene ID" value="CLYHEMG005263"/>
</dbReference>
<feature type="repeat" description="ANK" evidence="6">
    <location>
        <begin position="85"/>
        <end position="117"/>
    </location>
</feature>
<dbReference type="Proteomes" id="UP000594262">
    <property type="component" value="Unplaced"/>
</dbReference>
<dbReference type="Gene3D" id="1.10.510.10">
    <property type="entry name" value="Transferase(Phosphotransferase) domain 1"/>
    <property type="match status" value="1"/>
</dbReference>
<dbReference type="InterPro" id="IPR000719">
    <property type="entry name" value="Prot_kinase_dom"/>
</dbReference>
<dbReference type="Pfam" id="PF12796">
    <property type="entry name" value="Ank_2"/>
    <property type="match status" value="1"/>
</dbReference>
<dbReference type="PROSITE" id="PS50088">
    <property type="entry name" value="ANK_REPEAT"/>
    <property type="match status" value="2"/>
</dbReference>
<sequence length="456" mass="51529">MDGVRTSPNSGKEQRSFRNLLKAIENKNQQNFEKLLKGHGGTKEFVNRYLDKGRKPIHVACKSRNTVALKALVGHGADINAKCSKGYTALHYACRAACISSIVFLVEMGADLREANNPTNESPLDSIPPKEQARLGSLLRTATENREKHVSESKRISNSAFLKEFVICDEIPYLCNDQIEVDQSIELARGAHLNFCHGTFNGMNVMVKYQDKEKDALVLRDEVIALRKLGSHVNFVQILGVTCVDEEFNIIFEAPGYAFLHRVLFQTKVPIKKVEVLTICRDISNALRYIHGKGYLHCAVASFSVVLGRDLDAKLCNFNYVQEKDRAKSVSQHSELYPYMSVEQRQGHRCSIANDVFGMGIIMAEMITQERAHEILSKSKGKTLRDVYMQILRHIERSGGSSATLKNLVSYCIHWVPKERPTAEMVYEWTDALLQDGQEVDLKLGRRRQLVELQLD</sequence>
<protein>
    <recommendedName>
        <fullName evidence="7">Protein kinase domain-containing protein</fullName>
    </recommendedName>
</protein>
<dbReference type="SUPFAM" id="SSF56112">
    <property type="entry name" value="Protein kinase-like (PK-like)"/>
    <property type="match status" value="1"/>
</dbReference>
<evidence type="ECO:0000313" key="8">
    <source>
        <dbReference type="EnsemblMetazoa" id="CLYHEMP005263.1"/>
    </source>
</evidence>
<evidence type="ECO:0000256" key="1">
    <source>
        <dbReference type="ARBA" id="ARBA00005843"/>
    </source>
</evidence>